<dbReference type="AlphaFoldDB" id="A0A2P4X4E1"/>
<evidence type="ECO:0008006" key="3">
    <source>
        <dbReference type="Google" id="ProtNLM"/>
    </source>
</evidence>
<sequence>MTAAALEGSTRPKPLILNVQSFEGKERENNMLWIKEVKMVMSSALSQTEHQLVALAISKLSGGARDWVLTNGSLFDGASPTWDELKRQLSRVFYARTMRIACVHATWLIASMFADPLPEVVTSTVFIDGLRTGVAHTEVFRSRPSSIEDAVAMALNAEHNFRSTRMDWSVPLASPPEGPVPTVLSYTGDEAADYRPPQAGLPVAQIAQVSIELKHRFNSEIRFVAKNDHSQQALVISQGGRGRQGLVPEGSIISQKNRICKRGLLVVEVTMKGFEKPWIASGNYVWGSSVEGSQLYAEALRARTSDVVTVRPATVTHVTVPKAPLG</sequence>
<dbReference type="OrthoDB" id="126851at2759"/>
<proteinExistence type="predicted"/>
<dbReference type="EMBL" id="NCKW01016875">
    <property type="protein sequence ID" value="POM60413.1"/>
    <property type="molecule type" value="Genomic_DNA"/>
</dbReference>
<evidence type="ECO:0000313" key="2">
    <source>
        <dbReference type="Proteomes" id="UP000237271"/>
    </source>
</evidence>
<protein>
    <recommendedName>
        <fullName evidence="3">Gag protein</fullName>
    </recommendedName>
</protein>
<accession>A0A2P4X4E1</accession>
<evidence type="ECO:0000313" key="1">
    <source>
        <dbReference type="EMBL" id="POM60413.1"/>
    </source>
</evidence>
<organism evidence="1 2">
    <name type="scientific">Phytophthora palmivora</name>
    <dbReference type="NCBI Taxonomy" id="4796"/>
    <lineage>
        <taxon>Eukaryota</taxon>
        <taxon>Sar</taxon>
        <taxon>Stramenopiles</taxon>
        <taxon>Oomycota</taxon>
        <taxon>Peronosporomycetes</taxon>
        <taxon>Peronosporales</taxon>
        <taxon>Peronosporaceae</taxon>
        <taxon>Phytophthora</taxon>
    </lineage>
</organism>
<gene>
    <name evidence="1" type="ORF">PHPALM_30742</name>
</gene>
<reference evidence="1 2" key="1">
    <citation type="journal article" date="2017" name="Genome Biol. Evol.">
        <title>Phytophthora megakarya and P. palmivora, closely related causal agents of cacao black pod rot, underwent increases in genome sizes and gene numbers by different mechanisms.</title>
        <authorList>
            <person name="Ali S.S."/>
            <person name="Shao J."/>
            <person name="Lary D.J."/>
            <person name="Kronmiller B."/>
            <person name="Shen D."/>
            <person name="Strem M.D."/>
            <person name="Amoako-Attah I."/>
            <person name="Akrofi A.Y."/>
            <person name="Begoude B.A."/>
            <person name="Ten Hoopen G.M."/>
            <person name="Coulibaly K."/>
            <person name="Kebe B.I."/>
            <person name="Melnick R.L."/>
            <person name="Guiltinan M.J."/>
            <person name="Tyler B.M."/>
            <person name="Meinhardt L.W."/>
            <person name="Bailey B.A."/>
        </authorList>
    </citation>
    <scope>NUCLEOTIDE SEQUENCE [LARGE SCALE GENOMIC DNA]</scope>
    <source>
        <strain evidence="2">sbr112.9</strain>
    </source>
</reference>
<comment type="caution">
    <text evidence="1">The sequence shown here is derived from an EMBL/GenBank/DDBJ whole genome shotgun (WGS) entry which is preliminary data.</text>
</comment>
<keyword evidence="2" id="KW-1185">Reference proteome</keyword>
<dbReference type="Proteomes" id="UP000237271">
    <property type="component" value="Unassembled WGS sequence"/>
</dbReference>
<name>A0A2P4X4E1_9STRA</name>